<reference evidence="7" key="1">
    <citation type="submission" date="2006-10" db="EMBL/GenBank/DDBJ databases">
        <authorList>
            <person name="Amadeo P."/>
            <person name="Zhao Q."/>
            <person name="Wortman J."/>
            <person name="Fraser-Liggett C."/>
            <person name="Carlton J."/>
        </authorList>
    </citation>
    <scope>NUCLEOTIDE SEQUENCE</scope>
    <source>
        <strain evidence="7">G3</strain>
    </source>
</reference>
<dbReference type="PROSITE" id="PS51392">
    <property type="entry name" value="KEN"/>
    <property type="match status" value="1"/>
</dbReference>
<keyword evidence="8" id="KW-1185">Reference proteome</keyword>
<dbReference type="GO" id="GO:0051082">
    <property type="term" value="F:unfolded protein binding"/>
    <property type="evidence" value="ECO:0000318"/>
    <property type="project" value="GO_Central"/>
</dbReference>
<dbReference type="RefSeq" id="XP_001309156.1">
    <property type="nucleotide sequence ID" value="XM_001309155.1"/>
</dbReference>
<dbReference type="AlphaFoldDB" id="A2FFS7"/>
<reference evidence="7" key="2">
    <citation type="journal article" date="2007" name="Science">
        <title>Draft genome sequence of the sexually transmitted pathogen Trichomonas vaginalis.</title>
        <authorList>
            <person name="Carlton J.M."/>
            <person name="Hirt R.P."/>
            <person name="Silva J.C."/>
            <person name="Delcher A.L."/>
            <person name="Schatz M."/>
            <person name="Zhao Q."/>
            <person name="Wortman J.R."/>
            <person name="Bidwell S.L."/>
            <person name="Alsmark U.C.M."/>
            <person name="Besteiro S."/>
            <person name="Sicheritz-Ponten T."/>
            <person name="Noel C.J."/>
            <person name="Dacks J.B."/>
            <person name="Foster P.G."/>
            <person name="Simillion C."/>
            <person name="Van de Peer Y."/>
            <person name="Miranda-Saavedra D."/>
            <person name="Barton G.J."/>
            <person name="Westrop G.D."/>
            <person name="Mueller S."/>
            <person name="Dessi D."/>
            <person name="Fiori P.L."/>
            <person name="Ren Q."/>
            <person name="Paulsen I."/>
            <person name="Zhang H."/>
            <person name="Bastida-Corcuera F.D."/>
            <person name="Simoes-Barbosa A."/>
            <person name="Brown M.T."/>
            <person name="Hayes R.D."/>
            <person name="Mukherjee M."/>
            <person name="Okumura C.Y."/>
            <person name="Schneider R."/>
            <person name="Smith A.J."/>
            <person name="Vanacova S."/>
            <person name="Villalvazo M."/>
            <person name="Haas B.J."/>
            <person name="Pertea M."/>
            <person name="Feldblyum T.V."/>
            <person name="Utterback T.R."/>
            <person name="Shu C.L."/>
            <person name="Osoegawa K."/>
            <person name="de Jong P.J."/>
            <person name="Hrdy I."/>
            <person name="Horvathova L."/>
            <person name="Zubacova Z."/>
            <person name="Dolezal P."/>
            <person name="Malik S.B."/>
            <person name="Logsdon J.M. Jr."/>
            <person name="Henze K."/>
            <person name="Gupta A."/>
            <person name="Wang C.C."/>
            <person name="Dunne R.L."/>
            <person name="Upcroft J.A."/>
            <person name="Upcroft P."/>
            <person name="White O."/>
            <person name="Salzberg S.L."/>
            <person name="Tang P."/>
            <person name="Chiu C.-H."/>
            <person name="Lee Y.-S."/>
            <person name="Embley T.M."/>
            <person name="Coombs G.H."/>
            <person name="Mottram J.C."/>
            <person name="Tachezy J."/>
            <person name="Fraser-Liggett C.M."/>
            <person name="Johnson P.J."/>
        </authorList>
    </citation>
    <scope>NUCLEOTIDE SEQUENCE [LARGE SCALE GENOMIC DNA]</scope>
    <source>
        <strain evidence="7">G3</strain>
    </source>
</reference>
<protein>
    <recommendedName>
        <fullName evidence="6">KEN domain-containing protein</fullName>
    </recommendedName>
</protein>
<dbReference type="InParanoid" id="A2FFS7"/>
<dbReference type="InterPro" id="IPR011009">
    <property type="entry name" value="Kinase-like_dom_sf"/>
</dbReference>
<dbReference type="Gene3D" id="1.20.1440.180">
    <property type="entry name" value="KEN domain"/>
    <property type="match status" value="1"/>
</dbReference>
<dbReference type="PANTHER" id="PTHR13954">
    <property type="entry name" value="IRE1-RELATED"/>
    <property type="match status" value="1"/>
</dbReference>
<dbReference type="GO" id="GO:0006397">
    <property type="term" value="P:mRNA processing"/>
    <property type="evidence" value="ECO:0007669"/>
    <property type="project" value="InterPro"/>
</dbReference>
<gene>
    <name evidence="7" type="ORF">TVAG_022090</name>
</gene>
<dbReference type="SMR" id="A2FFS7"/>
<evidence type="ECO:0000256" key="3">
    <source>
        <dbReference type="ARBA" id="ARBA00022840"/>
    </source>
</evidence>
<dbReference type="SUPFAM" id="SSF56112">
    <property type="entry name" value="Protein kinase-like (PK-like)"/>
    <property type="match status" value="1"/>
</dbReference>
<dbReference type="InterPro" id="IPR038357">
    <property type="entry name" value="KEN_sf"/>
</dbReference>
<evidence type="ECO:0000256" key="4">
    <source>
        <dbReference type="SAM" id="MobiDB-lite"/>
    </source>
</evidence>
<dbReference type="GO" id="GO:0036498">
    <property type="term" value="P:IRE1-mediated unfolded protein response"/>
    <property type="evidence" value="ECO:0000318"/>
    <property type="project" value="GO_Central"/>
</dbReference>
<dbReference type="InterPro" id="IPR045133">
    <property type="entry name" value="IRE1/2-like"/>
</dbReference>
<dbReference type="STRING" id="5722.A2FFS7"/>
<organism evidence="7 8">
    <name type="scientific">Trichomonas vaginalis (strain ATCC PRA-98 / G3)</name>
    <dbReference type="NCBI Taxonomy" id="412133"/>
    <lineage>
        <taxon>Eukaryota</taxon>
        <taxon>Metamonada</taxon>
        <taxon>Parabasalia</taxon>
        <taxon>Trichomonadida</taxon>
        <taxon>Trichomonadidae</taxon>
        <taxon>Trichomonas</taxon>
    </lineage>
</organism>
<keyword evidence="3" id="KW-0067">ATP-binding</keyword>
<dbReference type="Pfam" id="PF06479">
    <property type="entry name" value="Ribonuc_2-5A"/>
    <property type="match status" value="1"/>
</dbReference>
<dbReference type="GO" id="GO:0004521">
    <property type="term" value="F:RNA endonuclease activity"/>
    <property type="evidence" value="ECO:0000318"/>
    <property type="project" value="GO_Central"/>
</dbReference>
<dbReference type="GO" id="GO:0070059">
    <property type="term" value="P:intrinsic apoptotic signaling pathway in response to endoplasmic reticulum stress"/>
    <property type="evidence" value="ECO:0000318"/>
    <property type="project" value="GO_Central"/>
</dbReference>
<keyword evidence="5" id="KW-0472">Membrane</keyword>
<dbReference type="Proteomes" id="UP000001542">
    <property type="component" value="Unassembled WGS sequence"/>
</dbReference>
<accession>A2FFS7</accession>
<keyword evidence="5" id="KW-0812">Transmembrane</keyword>
<dbReference type="VEuPathDB" id="TrichDB:TVAGG3_0557960"/>
<dbReference type="InterPro" id="IPR010513">
    <property type="entry name" value="KEN_dom"/>
</dbReference>
<dbReference type="GO" id="GO:0005783">
    <property type="term" value="C:endoplasmic reticulum"/>
    <property type="evidence" value="ECO:0000318"/>
    <property type="project" value="GO_Central"/>
</dbReference>
<dbReference type="VEuPathDB" id="TrichDB:TVAG_022090"/>
<keyword evidence="2" id="KW-0547">Nucleotide-binding</keyword>
<sequence>MSTGKTTYVPSIDGYLFTYNQENGFQKQPMSIRELAYTAPFRSKSGEIFTSGKITSIFFIDRKNGNITYSFKSNTSVPMENAEMPKTDHITMLRIDYDLYVIEQVRQLVRYSEFEIFTNQNSNTIRTNVDVQTQNNNEISVSVNETAKITLTIPGFVTGIYGSDRKFIYTIVGNESGTIADQNMMFLPDISLAVPTLPHEQENITENATNIQNETVSQSNNTNENETGSTTPHKVNKMLPNQRSDDEQPIPYTYKSILPANFISIPIILVLLYFSLRAVLFLIGRLMRVERKLDPIIIDQTDKTKGTCGGRKLTLFYRKEINIKSLNLARSVGLLDNTAKFLKDEFRDNVTIIGYQQLEPFNFEKFDAVQFLERTLVALKSIFNAGLVHGSISEDVIFSDGGKATIAGLEWSCTKTYSSEKRAKDIWDLAMVIARSYNHYNIHYDPLLLDLLSDMESSSPAERPTPDEALGHPLFWTIAERTKIYYSINDELSSTMTPANLVQKFEEHRIKVLQCTSWMKKLPKQLVNDLKSRGDYGGDSMRDLVRMIRNKCEHFSETPPKLQAILGTTPDEVFNYFDNMFPNLFLYSYYFYISYCS</sequence>
<evidence type="ECO:0000256" key="1">
    <source>
        <dbReference type="ARBA" id="ARBA00022729"/>
    </source>
</evidence>
<dbReference type="FunFam" id="1.20.1440.180:FF:000007">
    <property type="entry name" value="Predicted protein"/>
    <property type="match status" value="1"/>
</dbReference>
<dbReference type="eggNOG" id="KOG1027">
    <property type="taxonomic scope" value="Eukaryota"/>
</dbReference>
<dbReference type="OrthoDB" id="63989at2759"/>
<dbReference type="EMBL" id="DS113768">
    <property type="protein sequence ID" value="EAX96226.1"/>
    <property type="molecule type" value="Genomic_DNA"/>
</dbReference>
<dbReference type="KEGG" id="tva:4753995"/>
<feature type="domain" description="KEN" evidence="6">
    <location>
        <begin position="478"/>
        <end position="597"/>
    </location>
</feature>
<evidence type="ECO:0000313" key="7">
    <source>
        <dbReference type="EMBL" id="EAX96226.1"/>
    </source>
</evidence>
<feature type="transmembrane region" description="Helical" evidence="5">
    <location>
        <begin position="262"/>
        <end position="283"/>
    </location>
</feature>
<dbReference type="SMART" id="SM00580">
    <property type="entry name" value="PUG"/>
    <property type="match status" value="1"/>
</dbReference>
<keyword evidence="1" id="KW-0732">Signal</keyword>
<feature type="compositionally biased region" description="Low complexity" evidence="4">
    <location>
        <begin position="213"/>
        <end position="231"/>
    </location>
</feature>
<evidence type="ECO:0000259" key="6">
    <source>
        <dbReference type="PROSITE" id="PS51392"/>
    </source>
</evidence>
<proteinExistence type="predicted"/>
<name>A2FFS7_TRIV3</name>
<feature type="region of interest" description="Disordered" evidence="4">
    <location>
        <begin position="210"/>
        <end position="245"/>
    </location>
</feature>
<evidence type="ECO:0000256" key="2">
    <source>
        <dbReference type="ARBA" id="ARBA00022741"/>
    </source>
</evidence>
<dbReference type="GO" id="GO:0004674">
    <property type="term" value="F:protein serine/threonine kinase activity"/>
    <property type="evidence" value="ECO:0000318"/>
    <property type="project" value="GO_Central"/>
</dbReference>
<evidence type="ECO:0000256" key="5">
    <source>
        <dbReference type="SAM" id="Phobius"/>
    </source>
</evidence>
<dbReference type="GO" id="GO:0005524">
    <property type="term" value="F:ATP binding"/>
    <property type="evidence" value="ECO:0007669"/>
    <property type="project" value="UniProtKB-KW"/>
</dbReference>
<evidence type="ECO:0000313" key="8">
    <source>
        <dbReference type="Proteomes" id="UP000001542"/>
    </source>
</evidence>
<dbReference type="PANTHER" id="PTHR13954:SF6">
    <property type="entry name" value="NON-SPECIFIC SERINE_THREONINE PROTEIN KINASE"/>
    <property type="match status" value="1"/>
</dbReference>
<keyword evidence="5" id="KW-1133">Transmembrane helix</keyword>